<feature type="region of interest" description="Disordered" evidence="1">
    <location>
        <begin position="257"/>
        <end position="286"/>
    </location>
</feature>
<dbReference type="RefSeq" id="XP_002776655.1">
    <property type="nucleotide sequence ID" value="XM_002776609.1"/>
</dbReference>
<proteinExistence type="predicted"/>
<dbReference type="InParanoid" id="C5L473"/>
<dbReference type="AlphaFoldDB" id="C5L473"/>
<protein>
    <submittedName>
        <fullName evidence="2">Uncharacterized protein</fullName>
    </submittedName>
</protein>
<keyword evidence="3" id="KW-1185">Reference proteome</keyword>
<organism evidence="3">
    <name type="scientific">Perkinsus marinus (strain ATCC 50983 / TXsc)</name>
    <dbReference type="NCBI Taxonomy" id="423536"/>
    <lineage>
        <taxon>Eukaryota</taxon>
        <taxon>Sar</taxon>
        <taxon>Alveolata</taxon>
        <taxon>Perkinsozoa</taxon>
        <taxon>Perkinsea</taxon>
        <taxon>Perkinsida</taxon>
        <taxon>Perkinsidae</taxon>
        <taxon>Perkinsus</taxon>
    </lineage>
</organism>
<name>C5L473_PERM5</name>
<sequence length="286" mass="32417">MEARVDNDRTNVDAVSAERLRELEGRDFEGLHGKIDSHDEAVRELKEKIVGVDPSVAKLELEQAELLSKFTVLENKVSENGDAVRIVKTSWESTVKPTVDELNGKVKELTSTVNGVVEDVEHVRKDINQKYGDSLWSEIRSAVERVSKKEFKEAIRRRAALRKVGKIFHEHQRAALRRWRQKAEFEGLRDGVEVEVSGAKQEVVNLIKHDVATLKESVEEGMKLKVDREEFELRERDTLQPLEARVVEVEELIRNMPKELPPDDGMGFAAISSSDGNSSRATSPRE</sequence>
<accession>C5L473</accession>
<feature type="non-terminal residue" evidence="2">
    <location>
        <position position="286"/>
    </location>
</feature>
<evidence type="ECO:0000256" key="1">
    <source>
        <dbReference type="SAM" id="MobiDB-lite"/>
    </source>
</evidence>
<dbReference type="Proteomes" id="UP000007800">
    <property type="component" value="Unassembled WGS sequence"/>
</dbReference>
<feature type="compositionally biased region" description="Polar residues" evidence="1">
    <location>
        <begin position="271"/>
        <end position="286"/>
    </location>
</feature>
<evidence type="ECO:0000313" key="3">
    <source>
        <dbReference type="Proteomes" id="UP000007800"/>
    </source>
</evidence>
<dbReference type="EMBL" id="GG678987">
    <property type="protein sequence ID" value="EER08471.1"/>
    <property type="molecule type" value="Genomic_DNA"/>
</dbReference>
<gene>
    <name evidence="2" type="ORF">Pmar_PMAR022171</name>
</gene>
<dbReference type="OrthoDB" id="418779at2759"/>
<reference evidence="2 3" key="1">
    <citation type="submission" date="2008-07" db="EMBL/GenBank/DDBJ databases">
        <authorList>
            <person name="El-Sayed N."/>
            <person name="Caler E."/>
            <person name="Inman J."/>
            <person name="Amedeo P."/>
            <person name="Hass B."/>
            <person name="Wortman J."/>
        </authorList>
    </citation>
    <scope>NUCLEOTIDE SEQUENCE [LARGE SCALE GENOMIC DNA]</scope>
    <source>
        <strain evidence="3">ATCC 50983 / TXsc</strain>
    </source>
</reference>
<dbReference type="GeneID" id="9041831"/>
<evidence type="ECO:0000313" key="2">
    <source>
        <dbReference type="EMBL" id="EER08471.1"/>
    </source>
</evidence>